<gene>
    <name evidence="3" type="ORF">Esi_0050_0091</name>
</gene>
<feature type="compositionally biased region" description="Low complexity" evidence="2">
    <location>
        <begin position="67"/>
        <end position="92"/>
    </location>
</feature>
<dbReference type="EMBL" id="FN648708">
    <property type="protein sequence ID" value="CBJ26939.1"/>
    <property type="molecule type" value="Genomic_DNA"/>
</dbReference>
<feature type="region of interest" description="Disordered" evidence="2">
    <location>
        <begin position="430"/>
        <end position="513"/>
    </location>
</feature>
<feature type="compositionally biased region" description="Gly residues" evidence="2">
    <location>
        <begin position="384"/>
        <end position="394"/>
    </location>
</feature>
<feature type="coiled-coil region" evidence="1">
    <location>
        <begin position="1019"/>
        <end position="1076"/>
    </location>
</feature>
<dbReference type="Proteomes" id="UP000002630">
    <property type="component" value="Linkage Group LG09"/>
</dbReference>
<feature type="region of interest" description="Disordered" evidence="2">
    <location>
        <begin position="1421"/>
        <end position="1477"/>
    </location>
</feature>
<feature type="compositionally biased region" description="Polar residues" evidence="2">
    <location>
        <begin position="1421"/>
        <end position="1435"/>
    </location>
</feature>
<evidence type="ECO:0000256" key="1">
    <source>
        <dbReference type="SAM" id="Coils"/>
    </source>
</evidence>
<evidence type="ECO:0000256" key="2">
    <source>
        <dbReference type="SAM" id="MobiDB-lite"/>
    </source>
</evidence>
<dbReference type="EMBL" id="FN649734">
    <property type="protein sequence ID" value="CBJ26939.1"/>
    <property type="molecule type" value="Genomic_DNA"/>
</dbReference>
<feature type="region of interest" description="Disordered" evidence="2">
    <location>
        <begin position="67"/>
        <end position="219"/>
    </location>
</feature>
<keyword evidence="4" id="KW-1185">Reference proteome</keyword>
<feature type="compositionally biased region" description="Basic and acidic residues" evidence="2">
    <location>
        <begin position="440"/>
        <end position="451"/>
    </location>
</feature>
<organism evidence="3 4">
    <name type="scientific">Ectocarpus siliculosus</name>
    <name type="common">Brown alga</name>
    <name type="synonym">Conferva siliculosa</name>
    <dbReference type="NCBI Taxonomy" id="2880"/>
    <lineage>
        <taxon>Eukaryota</taxon>
        <taxon>Sar</taxon>
        <taxon>Stramenopiles</taxon>
        <taxon>Ochrophyta</taxon>
        <taxon>PX clade</taxon>
        <taxon>Phaeophyceae</taxon>
        <taxon>Ectocarpales</taxon>
        <taxon>Ectocarpaceae</taxon>
        <taxon>Ectocarpus</taxon>
    </lineage>
</organism>
<proteinExistence type="predicted"/>
<feature type="compositionally biased region" description="Basic and acidic residues" evidence="2">
    <location>
        <begin position="294"/>
        <end position="304"/>
    </location>
</feature>
<dbReference type="OrthoDB" id="10412987at2759"/>
<feature type="compositionally biased region" description="Low complexity" evidence="2">
    <location>
        <begin position="1451"/>
        <end position="1463"/>
    </location>
</feature>
<feature type="region of interest" description="Disordered" evidence="2">
    <location>
        <begin position="631"/>
        <end position="672"/>
    </location>
</feature>
<dbReference type="InParanoid" id="D7G392"/>
<evidence type="ECO:0000313" key="3">
    <source>
        <dbReference type="EMBL" id="CBJ26939.1"/>
    </source>
</evidence>
<sequence>MSSIVGAALPWVGEKVSDLLGRQREASNNMVAGSSGKAGVVDADITTATAMRMGASSSARARAARAAASISRRATQLKNGSNNSNRSGSNSGCILPVRRVRKRANTSPVAGTSRHEANIDVAAGAAGRTNNDCAPQDKTPKGTSVWEPENFQGGGVNSNTTGVPKKRRSTDALAGSNVNGLPSPPPGNGNGAVSGKGLHWSGKSSNLTHSKDGDAAVAGGTRSLTSEDIVSGRSGVGVRVSAETRVGEGRARGPPSSTLDARVVLPAARSTRGGTTPSALGEGNAGIRKKRKSSREEEGQRDLGHLTPYDAGMDASEAESCPSSLTQQRAEEAGRRAQTERFLAPLPPVGAGGGGGGKADLTISNWPPRTDSVSATGDARVVSGSGGNGVGNGHRNGNSSKACWKTSSASYSNSLASSAPVLSNGVLASRPFSSTGSKGRSFDDGEEKSDSSDNGGGGTSGAARSLRAVLRGQDAASRDVQSSSCSSTNTHAKEDAERGVGVGGGAVSAAPEVAPRDGGRLAWCGDRGLLARPPATLQPRQHPFVRSSSLSYPVSAKGLASAAGRGAHVAGSSSACDALSGRCSQRQSTAAAAACLGRLDFTAVNVDAAGAAYPTGGGGGGADRRGDLAWGGGVANGGSTAGEGHGRGAGGITSGDREAGDGPESRTRESGEVRVMGVVEVGADDVATMSSSALSVTSREDEESDTEDVYMMVDDRYDPDYHPFAESLLDANSGDESSVDMSVSIGHDNHHNEDAGKAKKTRMRAQVAAGEAYPTREKTSSQATVLGDDSEECAGESSIAPNGSDCGTLAGGDSGGHLSVGEEAPMTRGGGRKKTLKSKAARRRDKASAKAEQCNDMDSKPEPRVAKPRTRTVVEPLVPPQPPPGPRQWPARPANRALVYVAAAQASRRARGFTGWSFPKLPPALVPPTPPLAIEKPKKEEVDVEEEAPGSEERGGIEEGSVVVAAGRGKKVRKCVESGKLHSFLGLAKDNPLGVPSPNELGWMSLGRMHTPEGRAAIKRQALEKKRRALEEIAQRKREELERRRLELERIAQRKRDELEKRRLELERVAYQKRQEILDALRIKEEIAEARRKRRLNVLFLGMTRVAEYDSRGGLTKGMKRFDLVERMVRDDVNEANMNPLRDTARVLAMEALGHEVRCISKVSTPGESDCENSRSTRAHGGPTGLGRFLATDITNTGASRGFLRKIEEKWEKITFDTVLLDHYWLPDSVVWLNKGYMANDGGLIQNLVRMTKTQLLGDDFEIMLPINQAFFELLLPHFSDLERHFTVEFLVGERLEHLKRSHLALEADDLIPEDVMQHVYGKEPERQVSRMLGVKQPTADVAAVLLKYGVAAEHFCYARFLKLSRNPPPHPALAAVALAASSESAKIAEDMAKVAAESAQMAAESAMAFEAAGLSGALSPTSVLPQQEARSATSGDGDEFHAAAVENEEGSSPRSRSSAGASCPPPSGSGGEDGGT</sequence>
<feature type="compositionally biased region" description="Basic and acidic residues" evidence="2">
    <location>
        <begin position="655"/>
        <end position="672"/>
    </location>
</feature>
<evidence type="ECO:0000313" key="4">
    <source>
        <dbReference type="Proteomes" id="UP000002630"/>
    </source>
</evidence>
<protein>
    <submittedName>
        <fullName evidence="3">Uncharacterized protein</fullName>
    </submittedName>
</protein>
<keyword evidence="1" id="KW-0175">Coiled coil</keyword>
<feature type="compositionally biased region" description="Gly residues" evidence="2">
    <location>
        <begin position="631"/>
        <end position="653"/>
    </location>
</feature>
<feature type="compositionally biased region" description="Pro residues" evidence="2">
    <location>
        <begin position="877"/>
        <end position="887"/>
    </location>
</feature>
<reference evidence="3 4" key="1">
    <citation type="journal article" date="2010" name="Nature">
        <title>The Ectocarpus genome and the independent evolution of multicellularity in brown algae.</title>
        <authorList>
            <person name="Cock J.M."/>
            <person name="Sterck L."/>
            <person name="Rouze P."/>
            <person name="Scornet D."/>
            <person name="Allen A.E."/>
            <person name="Amoutzias G."/>
            <person name="Anthouard V."/>
            <person name="Artiguenave F."/>
            <person name="Aury J.M."/>
            <person name="Badger J.H."/>
            <person name="Beszteri B."/>
            <person name="Billiau K."/>
            <person name="Bonnet E."/>
            <person name="Bothwell J.H."/>
            <person name="Bowler C."/>
            <person name="Boyen C."/>
            <person name="Brownlee C."/>
            <person name="Carrano C.J."/>
            <person name="Charrier B."/>
            <person name="Cho G.Y."/>
            <person name="Coelho S.M."/>
            <person name="Collen J."/>
            <person name="Corre E."/>
            <person name="Da Silva C."/>
            <person name="Delage L."/>
            <person name="Delaroque N."/>
            <person name="Dittami S.M."/>
            <person name="Doulbeau S."/>
            <person name="Elias M."/>
            <person name="Farnham G."/>
            <person name="Gachon C.M."/>
            <person name="Gschloessl B."/>
            <person name="Heesch S."/>
            <person name="Jabbari K."/>
            <person name="Jubin C."/>
            <person name="Kawai H."/>
            <person name="Kimura K."/>
            <person name="Kloareg B."/>
            <person name="Kupper F.C."/>
            <person name="Lang D."/>
            <person name="Le Bail A."/>
            <person name="Leblanc C."/>
            <person name="Lerouge P."/>
            <person name="Lohr M."/>
            <person name="Lopez P.J."/>
            <person name="Martens C."/>
            <person name="Maumus F."/>
            <person name="Michel G."/>
            <person name="Miranda-Saavedra D."/>
            <person name="Morales J."/>
            <person name="Moreau H."/>
            <person name="Motomura T."/>
            <person name="Nagasato C."/>
            <person name="Napoli C.A."/>
            <person name="Nelson D.R."/>
            <person name="Nyvall-Collen P."/>
            <person name="Peters A.F."/>
            <person name="Pommier C."/>
            <person name="Potin P."/>
            <person name="Poulain J."/>
            <person name="Quesneville H."/>
            <person name="Read B."/>
            <person name="Rensing S.A."/>
            <person name="Ritter A."/>
            <person name="Rousvoal S."/>
            <person name="Samanta M."/>
            <person name="Samson G."/>
            <person name="Schroeder D.C."/>
            <person name="Segurens B."/>
            <person name="Strittmatter M."/>
            <person name="Tonon T."/>
            <person name="Tregear J.W."/>
            <person name="Valentin K."/>
            <person name="von Dassow P."/>
            <person name="Yamagishi T."/>
            <person name="Van de Peer Y."/>
            <person name="Wincker P."/>
        </authorList>
    </citation>
    <scope>NUCLEOTIDE SEQUENCE [LARGE SCALE GENOMIC DNA]</scope>
    <source>
        <strain evidence="4">Ec32 / CCAP1310/4</strain>
    </source>
</reference>
<feature type="region of interest" description="Disordered" evidence="2">
    <location>
        <begin position="366"/>
        <end position="404"/>
    </location>
</feature>
<feature type="compositionally biased region" description="Polar residues" evidence="2">
    <location>
        <begin position="479"/>
        <end position="490"/>
    </location>
</feature>
<feature type="compositionally biased region" description="Polar residues" evidence="2">
    <location>
        <begin position="366"/>
        <end position="375"/>
    </location>
</feature>
<accession>D7G392</accession>
<feature type="compositionally biased region" description="Basic residues" evidence="2">
    <location>
        <begin position="830"/>
        <end position="845"/>
    </location>
</feature>
<feature type="region of interest" description="Disordered" evidence="2">
    <location>
        <begin position="240"/>
        <end position="337"/>
    </location>
</feature>
<feature type="region of interest" description="Disordered" evidence="2">
    <location>
        <begin position="769"/>
        <end position="891"/>
    </location>
</feature>
<name>D7G392_ECTSI</name>